<gene>
    <name evidence="2" type="ORF">SAMN04488103_12310</name>
</gene>
<feature type="chain" id="PRO_5011732097" evidence="1">
    <location>
        <begin position="25"/>
        <end position="259"/>
    </location>
</feature>
<keyword evidence="3" id="KW-1185">Reference proteome</keyword>
<dbReference type="EMBL" id="FOCE01000023">
    <property type="protein sequence ID" value="SEO32613.1"/>
    <property type="molecule type" value="Genomic_DNA"/>
</dbReference>
<accession>A0A1H8NT93</accession>
<keyword evidence="1" id="KW-0732">Signal</keyword>
<dbReference type="STRING" id="933059.SAMN04488103_12310"/>
<evidence type="ECO:0000256" key="1">
    <source>
        <dbReference type="SAM" id="SignalP"/>
    </source>
</evidence>
<dbReference type="OrthoDB" id="8393648at2"/>
<reference evidence="2 3" key="1">
    <citation type="submission" date="2016-10" db="EMBL/GenBank/DDBJ databases">
        <authorList>
            <person name="de Groot N.N."/>
        </authorList>
    </citation>
    <scope>NUCLEOTIDE SEQUENCE [LARGE SCALE GENOMIC DNA]</scope>
    <source>
        <strain evidence="2 3">DSM 3857</strain>
    </source>
</reference>
<sequence length="259" mass="29152">MKFTASQMTLWLLFFILAPSISLAQSQPLSGTMIGSSDGDIMSFECELEYENRINCEFVQILISKDKPLGQWDKVKSDFVAAWPKENSSEIKEVQAMACEMAKNLELALGSDINPAIDEQLRIFVSDDRVRAANLAESSRKSCANPTKENFEPIIYDGYLRGTQTCRPMVNKYNQEFVKISDDVWTVESSPSGSCGAVNTSRFVRDPKARIFWNYTASKVITNKSGEALPGIECAQLDEGEYHYVWDAPPKKMDCIFFD</sequence>
<dbReference type="Proteomes" id="UP000198761">
    <property type="component" value="Unassembled WGS sequence"/>
</dbReference>
<dbReference type="RefSeq" id="WP_139201639.1">
    <property type="nucleotide sequence ID" value="NZ_FOCE01000023.1"/>
</dbReference>
<dbReference type="AlphaFoldDB" id="A0A1H8NT93"/>
<evidence type="ECO:0000313" key="3">
    <source>
        <dbReference type="Proteomes" id="UP000198761"/>
    </source>
</evidence>
<name>A0A1H8NT93_9RHOB</name>
<proteinExistence type="predicted"/>
<organism evidence="2 3">
    <name type="scientific">Gemmobacter aquatilis</name>
    <dbReference type="NCBI Taxonomy" id="933059"/>
    <lineage>
        <taxon>Bacteria</taxon>
        <taxon>Pseudomonadati</taxon>
        <taxon>Pseudomonadota</taxon>
        <taxon>Alphaproteobacteria</taxon>
        <taxon>Rhodobacterales</taxon>
        <taxon>Paracoccaceae</taxon>
        <taxon>Gemmobacter</taxon>
    </lineage>
</organism>
<evidence type="ECO:0000313" key="2">
    <source>
        <dbReference type="EMBL" id="SEO32613.1"/>
    </source>
</evidence>
<feature type="signal peptide" evidence="1">
    <location>
        <begin position="1"/>
        <end position="24"/>
    </location>
</feature>
<protein>
    <submittedName>
        <fullName evidence="2">Uncharacterized protein</fullName>
    </submittedName>
</protein>